<protein>
    <submittedName>
        <fullName evidence="1">Uncharacterized protein</fullName>
    </submittedName>
</protein>
<dbReference type="Gene3D" id="1.10.600.10">
    <property type="entry name" value="Farnesyl Diphosphate Synthase"/>
    <property type="match status" value="1"/>
</dbReference>
<organism evidence="1 2">
    <name type="scientific">Boletus reticuloceps</name>
    <dbReference type="NCBI Taxonomy" id="495285"/>
    <lineage>
        <taxon>Eukaryota</taxon>
        <taxon>Fungi</taxon>
        <taxon>Dikarya</taxon>
        <taxon>Basidiomycota</taxon>
        <taxon>Agaricomycotina</taxon>
        <taxon>Agaricomycetes</taxon>
        <taxon>Agaricomycetidae</taxon>
        <taxon>Boletales</taxon>
        <taxon>Boletineae</taxon>
        <taxon>Boletaceae</taxon>
        <taxon>Boletoideae</taxon>
        <taxon>Boletus</taxon>
    </lineage>
</organism>
<sequence>MLDLKEIQTIRGTLRSVLEQCNVPYKVTPYDHDLHRECIEEAVRRGYPVEGGLSLCTFLRVGVTYALAAAVHLSRPTQIWIALYTSCVIYVDEIPARFPSDICNFYLFPNRFIEKQQQENAILDALADIIRRAPDLFSPIPSKLIMTSTLNFFTANLLEHETKSMEIASAVQQYPIYQRTMTALAEGYAYFAFPPEIPLTKYVQAIPEDNAIHQ</sequence>
<accession>A0A8I3AFW2</accession>
<dbReference type="OrthoDB" id="2998174at2759"/>
<comment type="caution">
    <text evidence="1">The sequence shown here is derived from an EMBL/GenBank/DDBJ whole genome shotgun (WGS) entry which is preliminary data.</text>
</comment>
<dbReference type="EMBL" id="JAGFBS010000001">
    <property type="protein sequence ID" value="KAG6382023.1"/>
    <property type="molecule type" value="Genomic_DNA"/>
</dbReference>
<dbReference type="AlphaFoldDB" id="A0A8I3AFW2"/>
<reference evidence="1" key="1">
    <citation type="submission" date="2021-03" db="EMBL/GenBank/DDBJ databases">
        <title>Evolutionary innovations through gain and loss of genes in the ectomycorrhizal Boletales.</title>
        <authorList>
            <person name="Wu G."/>
            <person name="Miyauchi S."/>
            <person name="Morin E."/>
            <person name="Yang Z.-L."/>
            <person name="Xu J."/>
            <person name="Martin F.M."/>
        </authorList>
    </citation>
    <scope>NUCLEOTIDE SEQUENCE</scope>
    <source>
        <strain evidence="1">BR01</strain>
    </source>
</reference>
<evidence type="ECO:0000313" key="2">
    <source>
        <dbReference type="Proteomes" id="UP000683000"/>
    </source>
</evidence>
<dbReference type="Proteomes" id="UP000683000">
    <property type="component" value="Unassembled WGS sequence"/>
</dbReference>
<proteinExistence type="predicted"/>
<evidence type="ECO:0000313" key="1">
    <source>
        <dbReference type="EMBL" id="KAG6382023.1"/>
    </source>
</evidence>
<name>A0A8I3AFW2_9AGAM</name>
<gene>
    <name evidence="1" type="ORF">JVT61DRAFT_655</name>
</gene>
<keyword evidence="2" id="KW-1185">Reference proteome</keyword>
<dbReference type="InterPro" id="IPR008949">
    <property type="entry name" value="Isoprenoid_synthase_dom_sf"/>
</dbReference>